<reference evidence="2" key="1">
    <citation type="journal article" date="2014" name="Front. Microbiol.">
        <title>High frequency of phylogenetically diverse reductive dehalogenase-homologous genes in deep subseafloor sedimentary metagenomes.</title>
        <authorList>
            <person name="Kawai M."/>
            <person name="Futagami T."/>
            <person name="Toyoda A."/>
            <person name="Takaki Y."/>
            <person name="Nishi S."/>
            <person name="Hori S."/>
            <person name="Arai W."/>
            <person name="Tsubouchi T."/>
            <person name="Morono Y."/>
            <person name="Uchiyama I."/>
            <person name="Ito T."/>
            <person name="Fujiyama A."/>
            <person name="Inagaki F."/>
            <person name="Takami H."/>
        </authorList>
    </citation>
    <scope>NUCLEOTIDE SEQUENCE</scope>
    <source>
        <strain evidence="2">Expedition CK06-06</strain>
    </source>
</reference>
<name>X1V904_9ZZZZ</name>
<dbReference type="AlphaFoldDB" id="X1V904"/>
<gene>
    <name evidence="2" type="ORF">S12H4_32045</name>
</gene>
<evidence type="ECO:0000313" key="2">
    <source>
        <dbReference type="EMBL" id="GAJ01845.1"/>
    </source>
</evidence>
<dbReference type="Pfam" id="PF17147">
    <property type="entry name" value="PFOR_II"/>
    <property type="match status" value="1"/>
</dbReference>
<accession>X1V904</accession>
<proteinExistence type="predicted"/>
<dbReference type="EMBL" id="BARW01018755">
    <property type="protein sequence ID" value="GAJ01845.1"/>
    <property type="molecule type" value="Genomic_DNA"/>
</dbReference>
<evidence type="ECO:0000259" key="1">
    <source>
        <dbReference type="Pfam" id="PF17147"/>
    </source>
</evidence>
<dbReference type="PANTHER" id="PTHR43088">
    <property type="entry name" value="SUBUNIT OF PYRUVATE:FLAVODOXIN OXIDOREDUCTASE-RELATED"/>
    <property type="match status" value="1"/>
</dbReference>
<organism evidence="2">
    <name type="scientific">marine sediment metagenome</name>
    <dbReference type="NCBI Taxonomy" id="412755"/>
    <lineage>
        <taxon>unclassified sequences</taxon>
        <taxon>metagenomes</taxon>
        <taxon>ecological metagenomes</taxon>
    </lineage>
</organism>
<dbReference type="InterPro" id="IPR052368">
    <property type="entry name" value="2-oxoacid_oxidoreductase"/>
</dbReference>
<feature type="non-terminal residue" evidence="2">
    <location>
        <position position="1"/>
    </location>
</feature>
<dbReference type="InterPro" id="IPR009014">
    <property type="entry name" value="Transketo_C/PFOR_II"/>
</dbReference>
<dbReference type="InterPro" id="IPR033412">
    <property type="entry name" value="PFOR_II"/>
</dbReference>
<dbReference type="Gene3D" id="3.40.50.920">
    <property type="match status" value="1"/>
</dbReference>
<dbReference type="SUPFAM" id="SSF52922">
    <property type="entry name" value="TK C-terminal domain-like"/>
    <property type="match status" value="1"/>
</dbReference>
<comment type="caution">
    <text evidence="2">The sequence shown here is derived from an EMBL/GenBank/DDBJ whole genome shotgun (WGS) entry which is preliminary data.</text>
</comment>
<protein>
    <recommendedName>
        <fullName evidence="1">Pyruvate:ferredoxin oxidoreductase core domain-containing protein</fullName>
    </recommendedName>
</protein>
<dbReference type="PANTHER" id="PTHR43088:SF1">
    <property type="entry name" value="SUBUNIT OF PYRUVATE:FLAVODOXIN OXIDOREDUCTASE"/>
    <property type="match status" value="1"/>
</dbReference>
<sequence length="118" mass="13142">ADKIIKLEENEINNAEIIVISYGITSRVTTRAVQQARKAGVKVGTIRLITVWPFPEKRIKELAKKIKAFVVPEINYGQIVREVERCAEGQAPAIPVPHCGGWVHDPDVIFKAIKEASK</sequence>
<feature type="domain" description="Pyruvate:ferredoxin oxidoreductase core" evidence="1">
    <location>
        <begin position="15"/>
        <end position="106"/>
    </location>
</feature>